<dbReference type="OrthoDB" id="227596at2"/>
<dbReference type="GO" id="GO:0005524">
    <property type="term" value="F:ATP binding"/>
    <property type="evidence" value="ECO:0007669"/>
    <property type="project" value="UniProtKB-KW"/>
</dbReference>
<dbReference type="RefSeq" id="WP_133909401.1">
    <property type="nucleotide sequence ID" value="NZ_SOCP01000035.1"/>
</dbReference>
<dbReference type="AlphaFoldDB" id="A0A4R7UQU9"/>
<dbReference type="SMART" id="SM00387">
    <property type="entry name" value="HATPase_c"/>
    <property type="match status" value="1"/>
</dbReference>
<keyword evidence="7" id="KW-0067">ATP-binding</keyword>
<dbReference type="InterPro" id="IPR005467">
    <property type="entry name" value="His_kinase_dom"/>
</dbReference>
<comment type="catalytic activity">
    <reaction evidence="1">
        <text>ATP + protein L-histidine = ADP + protein N-phospho-L-histidine.</text>
        <dbReference type="EC" id="2.7.13.3"/>
    </reaction>
</comment>
<feature type="transmembrane region" description="Helical" evidence="9">
    <location>
        <begin position="247"/>
        <end position="266"/>
    </location>
</feature>
<keyword evidence="9" id="KW-0472">Membrane</keyword>
<dbReference type="InterPro" id="IPR050482">
    <property type="entry name" value="Sensor_HK_TwoCompSys"/>
</dbReference>
<feature type="transmembrane region" description="Helical" evidence="9">
    <location>
        <begin position="278"/>
        <end position="303"/>
    </location>
</feature>
<keyword evidence="3" id="KW-0597">Phosphoprotein</keyword>
<evidence type="ECO:0000256" key="4">
    <source>
        <dbReference type="ARBA" id="ARBA00022679"/>
    </source>
</evidence>
<feature type="transmembrane region" description="Helical" evidence="9">
    <location>
        <begin position="109"/>
        <end position="126"/>
    </location>
</feature>
<keyword evidence="9" id="KW-0812">Transmembrane</keyword>
<dbReference type="InterPro" id="IPR003594">
    <property type="entry name" value="HATPase_dom"/>
</dbReference>
<dbReference type="GO" id="GO:0016020">
    <property type="term" value="C:membrane"/>
    <property type="evidence" value="ECO:0007669"/>
    <property type="project" value="InterPro"/>
</dbReference>
<dbReference type="EMBL" id="SOCP01000035">
    <property type="protein sequence ID" value="TDV35408.1"/>
    <property type="molecule type" value="Genomic_DNA"/>
</dbReference>
<feature type="transmembrane region" description="Helical" evidence="9">
    <location>
        <begin position="309"/>
        <end position="329"/>
    </location>
</feature>
<dbReference type="Gene3D" id="1.20.5.1930">
    <property type="match status" value="1"/>
</dbReference>
<gene>
    <name evidence="11" type="ORF">CLV71_13534</name>
</gene>
<evidence type="ECO:0000256" key="7">
    <source>
        <dbReference type="ARBA" id="ARBA00022840"/>
    </source>
</evidence>
<dbReference type="Gene3D" id="3.30.565.10">
    <property type="entry name" value="Histidine kinase-like ATPase, C-terminal domain"/>
    <property type="match status" value="1"/>
</dbReference>
<feature type="transmembrane region" description="Helical" evidence="9">
    <location>
        <begin position="177"/>
        <end position="205"/>
    </location>
</feature>
<feature type="domain" description="Histidine kinase" evidence="10">
    <location>
        <begin position="585"/>
        <end position="669"/>
    </location>
</feature>
<name>A0A4R7UQU9_9PSEU</name>
<keyword evidence="8" id="KW-0902">Two-component regulatory system</keyword>
<evidence type="ECO:0000256" key="8">
    <source>
        <dbReference type="ARBA" id="ARBA00023012"/>
    </source>
</evidence>
<evidence type="ECO:0000259" key="10">
    <source>
        <dbReference type="PROSITE" id="PS50109"/>
    </source>
</evidence>
<dbReference type="CDD" id="cd16917">
    <property type="entry name" value="HATPase_UhpB-NarQ-NarX-like"/>
    <property type="match status" value="1"/>
</dbReference>
<evidence type="ECO:0000313" key="12">
    <source>
        <dbReference type="Proteomes" id="UP000294927"/>
    </source>
</evidence>
<accession>A0A4R7UQU9</accession>
<evidence type="ECO:0000256" key="2">
    <source>
        <dbReference type="ARBA" id="ARBA00012438"/>
    </source>
</evidence>
<evidence type="ECO:0000256" key="3">
    <source>
        <dbReference type="ARBA" id="ARBA00022553"/>
    </source>
</evidence>
<dbReference type="Pfam" id="PF07730">
    <property type="entry name" value="HisKA_3"/>
    <property type="match status" value="1"/>
</dbReference>
<comment type="caution">
    <text evidence="11">The sequence shown here is derived from an EMBL/GenBank/DDBJ whole genome shotgun (WGS) entry which is preliminary data.</text>
</comment>
<feature type="transmembrane region" description="Helical" evidence="9">
    <location>
        <begin position="138"/>
        <end position="157"/>
    </location>
</feature>
<dbReference type="InterPro" id="IPR036890">
    <property type="entry name" value="HATPase_C_sf"/>
</dbReference>
<feature type="transmembrane region" description="Helical" evidence="9">
    <location>
        <begin position="45"/>
        <end position="62"/>
    </location>
</feature>
<proteinExistence type="predicted"/>
<dbReference type="PROSITE" id="PS50109">
    <property type="entry name" value="HIS_KIN"/>
    <property type="match status" value="1"/>
</dbReference>
<dbReference type="GO" id="GO:0000155">
    <property type="term" value="F:phosphorelay sensor kinase activity"/>
    <property type="evidence" value="ECO:0007669"/>
    <property type="project" value="InterPro"/>
</dbReference>
<dbReference type="Pfam" id="PF02518">
    <property type="entry name" value="HATPase_c"/>
    <property type="match status" value="1"/>
</dbReference>
<evidence type="ECO:0000313" key="11">
    <source>
        <dbReference type="EMBL" id="TDV35408.1"/>
    </source>
</evidence>
<dbReference type="PANTHER" id="PTHR24421">
    <property type="entry name" value="NITRATE/NITRITE SENSOR PROTEIN NARX-RELATED"/>
    <property type="match status" value="1"/>
</dbReference>
<dbReference type="GO" id="GO:0046983">
    <property type="term" value="F:protein dimerization activity"/>
    <property type="evidence" value="ECO:0007669"/>
    <property type="project" value="InterPro"/>
</dbReference>
<keyword evidence="12" id="KW-1185">Reference proteome</keyword>
<protein>
    <recommendedName>
        <fullName evidence="2">histidine kinase</fullName>
        <ecNumber evidence="2">2.7.13.3</ecNumber>
    </recommendedName>
</protein>
<organism evidence="11 12">
    <name type="scientific">Actinophytocola oryzae</name>
    <dbReference type="NCBI Taxonomy" id="502181"/>
    <lineage>
        <taxon>Bacteria</taxon>
        <taxon>Bacillati</taxon>
        <taxon>Actinomycetota</taxon>
        <taxon>Actinomycetes</taxon>
        <taxon>Pseudonocardiales</taxon>
        <taxon>Pseudonocardiaceae</taxon>
    </lineage>
</organism>
<keyword evidence="5" id="KW-0547">Nucleotide-binding</keyword>
<dbReference type="PANTHER" id="PTHR24421:SF10">
    <property type="entry name" value="NITRATE_NITRITE SENSOR PROTEIN NARQ"/>
    <property type="match status" value="1"/>
</dbReference>
<feature type="transmembrane region" description="Helical" evidence="9">
    <location>
        <begin position="69"/>
        <end position="89"/>
    </location>
</feature>
<evidence type="ECO:0000256" key="9">
    <source>
        <dbReference type="SAM" id="Phobius"/>
    </source>
</evidence>
<dbReference type="InterPro" id="IPR011712">
    <property type="entry name" value="Sig_transdc_His_kin_sub3_dim/P"/>
</dbReference>
<keyword evidence="4" id="KW-0808">Transferase</keyword>
<keyword evidence="9" id="KW-1133">Transmembrane helix</keyword>
<evidence type="ECO:0000256" key="5">
    <source>
        <dbReference type="ARBA" id="ARBA00022741"/>
    </source>
</evidence>
<evidence type="ECO:0000256" key="1">
    <source>
        <dbReference type="ARBA" id="ARBA00000085"/>
    </source>
</evidence>
<feature type="transmembrane region" description="Helical" evidence="9">
    <location>
        <begin position="217"/>
        <end position="235"/>
    </location>
</feature>
<reference evidence="11 12" key="1">
    <citation type="submission" date="2019-03" db="EMBL/GenBank/DDBJ databases">
        <title>Genomic Encyclopedia of Archaeal and Bacterial Type Strains, Phase II (KMG-II): from individual species to whole genera.</title>
        <authorList>
            <person name="Goeker M."/>
        </authorList>
    </citation>
    <scope>NUCLEOTIDE SEQUENCE [LARGE SCALE GENOMIC DNA]</scope>
    <source>
        <strain evidence="11 12">DSM 45499</strain>
    </source>
</reference>
<dbReference type="Proteomes" id="UP000294927">
    <property type="component" value="Unassembled WGS sequence"/>
</dbReference>
<sequence>MPGRQHGHGIALALAALGLGAAVASTVLTQRADAWHYSAYNPVPLDIAVAVFFSAMGVLVIWHRPGNVLGWMMLVIAAWDGLALLLTVLTGSFSSPSAPGVGALMWTQSWLWAPPIWAISTFLPMIYPDGRLPNRRWWWAVGFTAAGIAVYCVGLAFEDADFVGRYTVSNPLARPSLAAPLLTVGEYMLLVATALAFAGLVARWLRATGARRRRISLLLLAVAFGTVQAAVRDSISGGLPPVLDRGLEVLAFVLVPLAIAVAVTRDRLYDLDSAVRRAIVGVAVTGTVLACYLGGHAVLVALLPSLEPGSVLAAGLAGALLFPLTLMMVRRVRATVWGRRVDVVELAVGLGNRMRNQLDATEVPAAVCEQVVRSLRLRMARVDLSTESEPRRLAQVGSMDRSGGADPSTFELRHRGVVVGQLTVLPPDGHCYLDDTMAQALASLADQVAPVLAALRLDEELLRSREQVVTAREEERSRLSRELHDNVGPTLAGTRLQLESVRGALPPDFAGVALLDRAVKGLDEALRTLRRVVHGLRPPELDALGLSGALKELAVFLSGPSLRVETVLPSNLVMLSKRVEVAAYRIVAEALTNVVRHARATHAEITVNVDDGCLLVSVSDDGVGVPADAGNHGMGMRFMAQRAREIEGTFSYRSDTTGTAVQAVLPLLRPAGRG</sequence>
<dbReference type="EC" id="2.7.13.3" evidence="2"/>
<keyword evidence="6 11" id="KW-0418">Kinase</keyword>
<evidence type="ECO:0000256" key="6">
    <source>
        <dbReference type="ARBA" id="ARBA00022777"/>
    </source>
</evidence>
<dbReference type="SUPFAM" id="SSF55874">
    <property type="entry name" value="ATPase domain of HSP90 chaperone/DNA topoisomerase II/histidine kinase"/>
    <property type="match status" value="1"/>
</dbReference>